<evidence type="ECO:0000313" key="3">
    <source>
        <dbReference type="EMBL" id="KAK3091216.1"/>
    </source>
</evidence>
<gene>
    <name evidence="3" type="ORF">FSP39_018016</name>
</gene>
<keyword evidence="4" id="KW-1185">Reference proteome</keyword>
<keyword evidence="2" id="KW-1133">Transmembrane helix</keyword>
<proteinExistence type="predicted"/>
<keyword evidence="2" id="KW-0812">Transmembrane</keyword>
<comment type="caution">
    <text evidence="3">The sequence shown here is derived from an EMBL/GenBank/DDBJ whole genome shotgun (WGS) entry which is preliminary data.</text>
</comment>
<feature type="compositionally biased region" description="Basic and acidic residues" evidence="1">
    <location>
        <begin position="166"/>
        <end position="185"/>
    </location>
</feature>
<feature type="compositionally biased region" description="Basic and acidic residues" evidence="1">
    <location>
        <begin position="99"/>
        <end position="123"/>
    </location>
</feature>
<feature type="transmembrane region" description="Helical" evidence="2">
    <location>
        <begin position="12"/>
        <end position="30"/>
    </location>
</feature>
<keyword evidence="2" id="KW-0472">Membrane</keyword>
<evidence type="ECO:0000256" key="1">
    <source>
        <dbReference type="SAM" id="MobiDB-lite"/>
    </source>
</evidence>
<evidence type="ECO:0000313" key="4">
    <source>
        <dbReference type="Proteomes" id="UP001186944"/>
    </source>
</evidence>
<dbReference type="Proteomes" id="UP001186944">
    <property type="component" value="Unassembled WGS sequence"/>
</dbReference>
<sequence length="232" mass="25947">MELMEVVAPHVAVPVLGVLLCAFLVFAFGFKTPGQPPSFNFDDDSKKKRTKKQKPQKGQTNGHVPTGSDSEDNISKPQASPKQSAKLDKQQSPKPKITSKKEAKSEVPKKVKKAKDANGDAEKSAPVLDDDEGGWTTQVSRKDKKQKKKDAEPEEMEVQAVTLETKAIKEEEDKMVTEEAPQEQRTKKKAKKKSQVNMLTVTQATETIETLPKNTEIVLTLFKWTRRPRDLH</sequence>
<protein>
    <submittedName>
        <fullName evidence="3">Uncharacterized protein</fullName>
    </submittedName>
</protein>
<organism evidence="3 4">
    <name type="scientific">Pinctada imbricata</name>
    <name type="common">Atlantic pearl-oyster</name>
    <name type="synonym">Pinctada martensii</name>
    <dbReference type="NCBI Taxonomy" id="66713"/>
    <lineage>
        <taxon>Eukaryota</taxon>
        <taxon>Metazoa</taxon>
        <taxon>Spiralia</taxon>
        <taxon>Lophotrochozoa</taxon>
        <taxon>Mollusca</taxon>
        <taxon>Bivalvia</taxon>
        <taxon>Autobranchia</taxon>
        <taxon>Pteriomorphia</taxon>
        <taxon>Pterioida</taxon>
        <taxon>Pterioidea</taxon>
        <taxon>Pteriidae</taxon>
        <taxon>Pinctada</taxon>
    </lineage>
</organism>
<dbReference type="AlphaFoldDB" id="A0AA88Y842"/>
<evidence type="ECO:0000256" key="2">
    <source>
        <dbReference type="SAM" id="Phobius"/>
    </source>
</evidence>
<name>A0AA88Y842_PINIB</name>
<feature type="region of interest" description="Disordered" evidence="1">
    <location>
        <begin position="36"/>
        <end position="196"/>
    </location>
</feature>
<dbReference type="EMBL" id="VSWD01000010">
    <property type="protein sequence ID" value="KAK3091216.1"/>
    <property type="molecule type" value="Genomic_DNA"/>
</dbReference>
<accession>A0AA88Y842</accession>
<reference evidence="3" key="1">
    <citation type="submission" date="2019-08" db="EMBL/GenBank/DDBJ databases">
        <title>The improved chromosome-level genome for the pearl oyster Pinctada fucata martensii using PacBio sequencing and Hi-C.</title>
        <authorList>
            <person name="Zheng Z."/>
        </authorList>
    </citation>
    <scope>NUCLEOTIDE SEQUENCE</scope>
    <source>
        <strain evidence="3">ZZ-2019</strain>
        <tissue evidence="3">Adductor muscle</tissue>
    </source>
</reference>